<dbReference type="OrthoDB" id="1433784at2"/>
<reference evidence="3 4" key="1">
    <citation type="journal article" date="2015" name="Int. J. Syst. Evol. Microbiol.">
        <title>Hyunsoonleella pacifica sp. nov., isolated from seawater of South Pacific Gyre.</title>
        <authorList>
            <person name="Gao X."/>
            <person name="Zhang Z."/>
            <person name="Dai X."/>
            <person name="Zhang X.H."/>
        </authorList>
    </citation>
    <scope>NUCLEOTIDE SEQUENCE [LARGE SCALE GENOMIC DNA]</scope>
    <source>
        <strain evidence="3 4">SW033</strain>
    </source>
</reference>
<keyword evidence="2" id="KW-0732">Signal</keyword>
<feature type="signal peptide" evidence="2">
    <location>
        <begin position="1"/>
        <end position="24"/>
    </location>
</feature>
<protein>
    <recommendedName>
        <fullName evidence="5">Conjugal transfer protein TraI</fullName>
    </recommendedName>
</protein>
<proteinExistence type="predicted"/>
<evidence type="ECO:0000313" key="4">
    <source>
        <dbReference type="Proteomes" id="UP000292372"/>
    </source>
</evidence>
<sequence>MKKLVYLFIMCPIIVMGQIPVTDAATNASLGISNQQLLQMNLQLKSINAQLNGVNRNLVRVIRLLEKNNNISTKSREILKEELDAKKTAPNYVLQSQEVVVTEDLKNKILAAYRSSEKQIRDFKNLESSEKKQFLLNASEAIKKTNALFKQCKTILNTNSIINPEERINRIGDINARLEQILEELIAENEKLLRLNASRKIRQSVIDIN</sequence>
<feature type="coiled-coil region" evidence="1">
    <location>
        <begin position="168"/>
        <end position="198"/>
    </location>
</feature>
<dbReference type="AlphaFoldDB" id="A0A4Q9FLY3"/>
<gene>
    <name evidence="3" type="ORF">EYD46_12495</name>
</gene>
<dbReference type="RefSeq" id="WP_130937508.1">
    <property type="nucleotide sequence ID" value="NZ_BMEE01000002.1"/>
</dbReference>
<keyword evidence="4" id="KW-1185">Reference proteome</keyword>
<evidence type="ECO:0008006" key="5">
    <source>
        <dbReference type="Google" id="ProtNLM"/>
    </source>
</evidence>
<evidence type="ECO:0000256" key="2">
    <source>
        <dbReference type="SAM" id="SignalP"/>
    </source>
</evidence>
<dbReference type="Proteomes" id="UP000292372">
    <property type="component" value="Unassembled WGS sequence"/>
</dbReference>
<keyword evidence="1" id="KW-0175">Coiled coil</keyword>
<dbReference type="EMBL" id="SIRS01000005">
    <property type="protein sequence ID" value="TBN14387.1"/>
    <property type="molecule type" value="Genomic_DNA"/>
</dbReference>
<name>A0A4Q9FLY3_9FLAO</name>
<feature type="chain" id="PRO_5020702044" description="Conjugal transfer protein TraI" evidence="2">
    <location>
        <begin position="25"/>
        <end position="209"/>
    </location>
</feature>
<organism evidence="3 4">
    <name type="scientific">Hyunsoonleella pacifica</name>
    <dbReference type="NCBI Taxonomy" id="1080224"/>
    <lineage>
        <taxon>Bacteria</taxon>
        <taxon>Pseudomonadati</taxon>
        <taxon>Bacteroidota</taxon>
        <taxon>Flavobacteriia</taxon>
        <taxon>Flavobacteriales</taxon>
        <taxon>Flavobacteriaceae</taxon>
    </lineage>
</organism>
<comment type="caution">
    <text evidence="3">The sequence shown here is derived from an EMBL/GenBank/DDBJ whole genome shotgun (WGS) entry which is preliminary data.</text>
</comment>
<accession>A0A4Q9FLY3</accession>
<evidence type="ECO:0000256" key="1">
    <source>
        <dbReference type="SAM" id="Coils"/>
    </source>
</evidence>
<evidence type="ECO:0000313" key="3">
    <source>
        <dbReference type="EMBL" id="TBN14387.1"/>
    </source>
</evidence>